<reference evidence="1 2" key="1">
    <citation type="submission" date="2019-08" db="EMBL/GenBank/DDBJ databases">
        <title>Bacillus genomes from the desert of Cuatro Cienegas, Coahuila.</title>
        <authorList>
            <person name="Olmedo-Alvarez G."/>
        </authorList>
    </citation>
    <scope>NUCLEOTIDE SEQUENCE [LARGE SCALE GENOMIC DNA]</scope>
    <source>
        <strain evidence="1 2">CH40_1T</strain>
    </source>
</reference>
<gene>
    <name evidence="1" type="ORF">FZC79_17895</name>
</gene>
<comment type="caution">
    <text evidence="1">The sequence shown here is derived from an EMBL/GenBank/DDBJ whole genome shotgun (WGS) entry which is preliminary data.</text>
</comment>
<dbReference type="Proteomes" id="UP000323317">
    <property type="component" value="Unassembled WGS sequence"/>
</dbReference>
<protein>
    <submittedName>
        <fullName evidence="1">YqcI/YcgG family protein</fullName>
    </submittedName>
</protein>
<sequence>MVLYQEGSPETEGLCPWQKDAISLFAEKMTSNKKFPCIPATQAYGLKHLRYGFAGFPGSESTGIELADILKQYSIKSRDFGKYTTLVVFFDTPAALIETNTVEDFEFLFWKLLNQLNEQDELEWPAHIPTDPENSHWEFCFHGEQYFMYCATPLHKNRDSRCFPYMMMAITPRWVLKEFNSNPGYAEKIQKQIRKRLHQYDAIEAHPELKKYGSEDNYEWKQYFLRDDDSALSKCPFHGMLKASRDK</sequence>
<organism evidence="1 2">
    <name type="scientific">Rossellomorea vietnamensis</name>
    <dbReference type="NCBI Taxonomy" id="218284"/>
    <lineage>
        <taxon>Bacteria</taxon>
        <taxon>Bacillati</taxon>
        <taxon>Bacillota</taxon>
        <taxon>Bacilli</taxon>
        <taxon>Bacillales</taxon>
        <taxon>Bacillaceae</taxon>
        <taxon>Rossellomorea</taxon>
    </lineage>
</organism>
<dbReference type="PANTHER" id="PTHR40045:SF1">
    <property type="entry name" value="YQCI_YCGG FAMILY PROTEIN"/>
    <property type="match status" value="1"/>
</dbReference>
<dbReference type="PANTHER" id="PTHR40045">
    <property type="entry name" value="YCGG FAMILY PROTEIN"/>
    <property type="match status" value="1"/>
</dbReference>
<proteinExistence type="predicted"/>
<evidence type="ECO:0000313" key="1">
    <source>
        <dbReference type="EMBL" id="TYR73514.1"/>
    </source>
</evidence>
<dbReference type="RefSeq" id="WP_148948143.1">
    <property type="nucleotide sequence ID" value="NZ_VTEH01000017.1"/>
</dbReference>
<dbReference type="Pfam" id="PF08892">
    <property type="entry name" value="YqcI_YcgG"/>
    <property type="match status" value="1"/>
</dbReference>
<dbReference type="AlphaFoldDB" id="A0A5D4K857"/>
<accession>A0A5D4K857</accession>
<name>A0A5D4K857_9BACI</name>
<dbReference type="InterPro" id="IPR014988">
    <property type="entry name" value="Uncharacterised_YqcI/YcgG"/>
</dbReference>
<dbReference type="EMBL" id="VTEH01000017">
    <property type="protein sequence ID" value="TYR73514.1"/>
    <property type="molecule type" value="Genomic_DNA"/>
</dbReference>
<evidence type="ECO:0000313" key="2">
    <source>
        <dbReference type="Proteomes" id="UP000323317"/>
    </source>
</evidence>